<evidence type="ECO:0000313" key="2">
    <source>
        <dbReference type="EMBL" id="GAA0754639.1"/>
    </source>
</evidence>
<name>A0ABN1K4Z7_9FLAO</name>
<organism evidence="2 3">
    <name type="scientific">Psychroflexus lacisalsi</name>
    <dbReference type="NCBI Taxonomy" id="503928"/>
    <lineage>
        <taxon>Bacteria</taxon>
        <taxon>Pseudomonadati</taxon>
        <taxon>Bacteroidota</taxon>
        <taxon>Flavobacteriia</taxon>
        <taxon>Flavobacteriales</taxon>
        <taxon>Flavobacteriaceae</taxon>
        <taxon>Psychroflexus</taxon>
    </lineage>
</organism>
<keyword evidence="3" id="KW-1185">Reference proteome</keyword>
<evidence type="ECO:0000256" key="1">
    <source>
        <dbReference type="SAM" id="Phobius"/>
    </source>
</evidence>
<keyword evidence="1" id="KW-0812">Transmembrane</keyword>
<evidence type="ECO:0000313" key="3">
    <source>
        <dbReference type="Proteomes" id="UP001500185"/>
    </source>
</evidence>
<dbReference type="EMBL" id="BAAAGG010000005">
    <property type="protein sequence ID" value="GAA0754639.1"/>
    <property type="molecule type" value="Genomic_DNA"/>
</dbReference>
<feature type="transmembrane region" description="Helical" evidence="1">
    <location>
        <begin position="42"/>
        <end position="62"/>
    </location>
</feature>
<gene>
    <name evidence="2" type="ORF">GCM10009433_08400</name>
</gene>
<dbReference type="RefSeq" id="WP_224453385.1">
    <property type="nucleotide sequence ID" value="NZ_BAAAGG010000005.1"/>
</dbReference>
<proteinExistence type="predicted"/>
<reference evidence="2 3" key="1">
    <citation type="journal article" date="2019" name="Int. J. Syst. Evol. Microbiol.">
        <title>The Global Catalogue of Microorganisms (GCM) 10K type strain sequencing project: providing services to taxonomists for standard genome sequencing and annotation.</title>
        <authorList>
            <consortium name="The Broad Institute Genomics Platform"/>
            <consortium name="The Broad Institute Genome Sequencing Center for Infectious Disease"/>
            <person name="Wu L."/>
            <person name="Ma J."/>
        </authorList>
    </citation>
    <scope>NUCLEOTIDE SEQUENCE [LARGE SCALE GENOMIC DNA]</scope>
    <source>
        <strain evidence="2 3">JCM 16231</strain>
    </source>
</reference>
<protein>
    <recommendedName>
        <fullName evidence="4">PEP-CTERM protein-sorting domain-containing protein</fullName>
    </recommendedName>
</protein>
<keyword evidence="1" id="KW-0472">Membrane</keyword>
<accession>A0ABN1K4Z7</accession>
<comment type="caution">
    <text evidence="2">The sequence shown here is derived from an EMBL/GenBank/DDBJ whole genome shotgun (WGS) entry which is preliminary data.</text>
</comment>
<keyword evidence="1" id="KW-1133">Transmembrane helix</keyword>
<dbReference type="Proteomes" id="UP001500185">
    <property type="component" value="Unassembled WGS sequence"/>
</dbReference>
<evidence type="ECO:0008006" key="4">
    <source>
        <dbReference type="Google" id="ProtNLM"/>
    </source>
</evidence>
<sequence>MKLKNSHYIALLIIVALLLVSTTSYGQGLGDIGFTDDVDDEPVAPINGLIALGLAVGGYLGIKKVRK</sequence>